<dbReference type="Gramene" id="mRNA:HanXRQr2_Chr15g0703741">
    <property type="protein sequence ID" value="mRNA:HanXRQr2_Chr15g0703741"/>
    <property type="gene ID" value="HanXRQr2_Chr15g0703741"/>
</dbReference>
<dbReference type="InParanoid" id="A0A251S9P2"/>
<dbReference type="AlphaFoldDB" id="A0A251S9P2"/>
<evidence type="ECO:0000313" key="1">
    <source>
        <dbReference type="EMBL" id="KAF5765435.1"/>
    </source>
</evidence>
<keyword evidence="3" id="KW-1185">Reference proteome</keyword>
<evidence type="ECO:0000313" key="2">
    <source>
        <dbReference type="EMBL" id="OTF95473.1"/>
    </source>
</evidence>
<dbReference type="EMBL" id="MNCJ02000330">
    <property type="protein sequence ID" value="KAF5765435.1"/>
    <property type="molecule type" value="Genomic_DNA"/>
</dbReference>
<organism evidence="2 3">
    <name type="scientific">Helianthus annuus</name>
    <name type="common">Common sunflower</name>
    <dbReference type="NCBI Taxonomy" id="4232"/>
    <lineage>
        <taxon>Eukaryota</taxon>
        <taxon>Viridiplantae</taxon>
        <taxon>Streptophyta</taxon>
        <taxon>Embryophyta</taxon>
        <taxon>Tracheophyta</taxon>
        <taxon>Spermatophyta</taxon>
        <taxon>Magnoliopsida</taxon>
        <taxon>eudicotyledons</taxon>
        <taxon>Gunneridae</taxon>
        <taxon>Pentapetalae</taxon>
        <taxon>asterids</taxon>
        <taxon>campanulids</taxon>
        <taxon>Asterales</taxon>
        <taxon>Asteraceae</taxon>
        <taxon>Asteroideae</taxon>
        <taxon>Heliantheae alliance</taxon>
        <taxon>Heliantheae</taxon>
        <taxon>Helianthus</taxon>
    </lineage>
</organism>
<gene>
    <name evidence="2" type="ORF">HannXRQ_Chr15g0483491</name>
    <name evidence="1" type="ORF">HanXRQr2_Chr15g0703741</name>
</gene>
<dbReference type="EMBL" id="CM007904">
    <property type="protein sequence ID" value="OTF95473.1"/>
    <property type="molecule type" value="Genomic_DNA"/>
</dbReference>
<evidence type="ECO:0000313" key="3">
    <source>
        <dbReference type="Proteomes" id="UP000215914"/>
    </source>
</evidence>
<reference evidence="1" key="3">
    <citation type="submission" date="2020-06" db="EMBL/GenBank/DDBJ databases">
        <title>Helianthus annuus Genome sequencing and assembly Release 2.</title>
        <authorList>
            <person name="Gouzy J."/>
            <person name="Langlade N."/>
            <person name="Munos S."/>
        </authorList>
    </citation>
    <scope>NUCLEOTIDE SEQUENCE</scope>
    <source>
        <tissue evidence="1">Leaves</tissue>
    </source>
</reference>
<reference evidence="1 3" key="1">
    <citation type="journal article" date="2017" name="Nature">
        <title>The sunflower genome provides insights into oil metabolism, flowering and Asterid evolution.</title>
        <authorList>
            <person name="Badouin H."/>
            <person name="Gouzy J."/>
            <person name="Grassa C.J."/>
            <person name="Murat F."/>
            <person name="Staton S.E."/>
            <person name="Cottret L."/>
            <person name="Lelandais-Briere C."/>
            <person name="Owens G.L."/>
            <person name="Carrere S."/>
            <person name="Mayjonade B."/>
            <person name="Legrand L."/>
            <person name="Gill N."/>
            <person name="Kane N.C."/>
            <person name="Bowers J.E."/>
            <person name="Hubner S."/>
            <person name="Bellec A."/>
            <person name="Berard A."/>
            <person name="Berges H."/>
            <person name="Blanchet N."/>
            <person name="Boniface M.C."/>
            <person name="Brunel D."/>
            <person name="Catrice O."/>
            <person name="Chaidir N."/>
            <person name="Claudel C."/>
            <person name="Donnadieu C."/>
            <person name="Faraut T."/>
            <person name="Fievet G."/>
            <person name="Helmstetter N."/>
            <person name="King M."/>
            <person name="Knapp S.J."/>
            <person name="Lai Z."/>
            <person name="Le Paslier M.C."/>
            <person name="Lippi Y."/>
            <person name="Lorenzon L."/>
            <person name="Mandel J.R."/>
            <person name="Marage G."/>
            <person name="Marchand G."/>
            <person name="Marquand E."/>
            <person name="Bret-Mestries E."/>
            <person name="Morien E."/>
            <person name="Nambeesan S."/>
            <person name="Nguyen T."/>
            <person name="Pegot-Espagnet P."/>
            <person name="Pouilly N."/>
            <person name="Raftis F."/>
            <person name="Sallet E."/>
            <person name="Schiex T."/>
            <person name="Thomas J."/>
            <person name="Vandecasteele C."/>
            <person name="Vares D."/>
            <person name="Vear F."/>
            <person name="Vautrin S."/>
            <person name="Crespi M."/>
            <person name="Mangin B."/>
            <person name="Burke J.M."/>
            <person name="Salse J."/>
            <person name="Munos S."/>
            <person name="Vincourt P."/>
            <person name="Rieseberg L.H."/>
            <person name="Langlade N.B."/>
        </authorList>
    </citation>
    <scope>NUCLEOTIDE SEQUENCE [LARGE SCALE GENOMIC DNA]</scope>
    <source>
        <strain evidence="3">cv. SF193</strain>
        <tissue evidence="1">Leaves</tissue>
    </source>
</reference>
<accession>A0A251S9P2</accession>
<name>A0A251S9P2_HELAN</name>
<dbReference type="Proteomes" id="UP000215914">
    <property type="component" value="Chromosome 15"/>
</dbReference>
<proteinExistence type="predicted"/>
<sequence>MLEPRLIFHCSYCILCVGRKKYNYRSKSRTTEGSIWSISVFQITGLIRLHLCHTTIKHLDMDCFIRVLREVEE</sequence>
<protein>
    <submittedName>
        <fullName evidence="2">Uncharacterized protein</fullName>
    </submittedName>
</protein>
<reference evidence="2" key="2">
    <citation type="submission" date="2017-02" db="EMBL/GenBank/DDBJ databases">
        <title>Sunflower complete genome.</title>
        <authorList>
            <person name="Langlade N."/>
            <person name="Munos S."/>
        </authorList>
    </citation>
    <scope>NUCLEOTIDE SEQUENCE [LARGE SCALE GENOMIC DNA]</scope>
    <source>
        <tissue evidence="2">Leaves</tissue>
    </source>
</reference>